<reference evidence="1" key="1">
    <citation type="submission" date="2022-10" db="EMBL/GenBank/DDBJ databases">
        <title>Tapping the CABI collections for fungal endophytes: first genome assemblies for Collariella, Neodidymelliopsis, Ascochyta clinopodiicola, Didymella pomorum, Didymosphaeria variabile, Neocosmospora piperis and Neocucurbitaria cava.</title>
        <authorList>
            <person name="Hill R."/>
        </authorList>
    </citation>
    <scope>NUCLEOTIDE SEQUENCE</scope>
    <source>
        <strain evidence="1">IMI 366586</strain>
    </source>
</reference>
<keyword evidence="2" id="KW-1185">Reference proteome</keyword>
<dbReference type="EMBL" id="JAPEUR010000673">
    <property type="protein sequence ID" value="KAJ4307647.1"/>
    <property type="molecule type" value="Genomic_DNA"/>
</dbReference>
<proteinExistence type="predicted"/>
<comment type="caution">
    <text evidence="1">The sequence shown here is derived from an EMBL/GenBank/DDBJ whole genome shotgun (WGS) entry which is preliminary data.</text>
</comment>
<dbReference type="Proteomes" id="UP001140502">
    <property type="component" value="Unassembled WGS sequence"/>
</dbReference>
<dbReference type="OrthoDB" id="5237031at2759"/>
<name>A0A9W8TA04_9HYPO</name>
<dbReference type="AlphaFoldDB" id="A0A9W8TA04"/>
<sequence>MTSVQALIDDHPSNHIDNPNITSYTGKTWAKSYAPVQRYRLHTTVDAQNMTHANFDHGFLPLMDDEEKRMSEVGYPPNARHWRFETEADIEHWWHTEVSDVVLAAWHRYPTVVPTDHTNPLGDVNIPQNVDSTYAMYIDGSRAPVIIGEMKRNLIRAREWNRGELGNPQLALSQELRGYADKYRCPQIFCWDGQVLLILQFRAQTARQIRDENCEVDCWVLPLGTTYCTFRYALYRLMVQGLRRCQTGAAVPGPLAVGGLTATGREFFTGQPTWTYNGQSSSTHPGGYYRAIDKETGALIWVHAQDPQWVWETRAIW</sequence>
<gene>
    <name evidence="1" type="ORF">N0V84_012591</name>
</gene>
<evidence type="ECO:0000313" key="1">
    <source>
        <dbReference type="EMBL" id="KAJ4307647.1"/>
    </source>
</evidence>
<organism evidence="1 2">
    <name type="scientific">Fusarium piperis</name>
    <dbReference type="NCBI Taxonomy" id="1435070"/>
    <lineage>
        <taxon>Eukaryota</taxon>
        <taxon>Fungi</taxon>
        <taxon>Dikarya</taxon>
        <taxon>Ascomycota</taxon>
        <taxon>Pezizomycotina</taxon>
        <taxon>Sordariomycetes</taxon>
        <taxon>Hypocreomycetidae</taxon>
        <taxon>Hypocreales</taxon>
        <taxon>Nectriaceae</taxon>
        <taxon>Fusarium</taxon>
        <taxon>Fusarium solani species complex</taxon>
    </lineage>
</organism>
<accession>A0A9W8TA04</accession>
<evidence type="ECO:0000313" key="2">
    <source>
        <dbReference type="Proteomes" id="UP001140502"/>
    </source>
</evidence>
<protein>
    <submittedName>
        <fullName evidence="1">Uncharacterized protein</fullName>
    </submittedName>
</protein>